<dbReference type="Pfam" id="PF14498">
    <property type="entry name" value="Glyco_hyd_65N_2"/>
    <property type="match status" value="1"/>
</dbReference>
<protein>
    <submittedName>
        <fullName evidence="4">Glycoside hydrolase family 95 protein</fullName>
    </submittedName>
</protein>
<dbReference type="InterPro" id="IPR013780">
    <property type="entry name" value="Glyco_hydro_b"/>
</dbReference>
<evidence type="ECO:0000259" key="3">
    <source>
        <dbReference type="Pfam" id="PF22124"/>
    </source>
</evidence>
<sequence>MSRLRKDGSRTLWYERPALDWNEALPIGNGRLGAMVFGDARRERMMLNEDTLWSGEPVDTNNHGALPYLARSRELIAEGKYWEAQQLVEANMLGADTEAYQPLGNLLIDVEALLPEAPAKYIRRLDLARAVHVISYEEDGVAFTREAFVSAAEQVLIVRLTANRPGALSFAASLESPHPAETSLLEAGGAVISGRAPISIDPAVSYAPDRGTAFAAAIRVADTDGRSETLQDGRVCVSRASRATLLLSAATSFAGYDQDPAGGPDPVARCVQDLADASLSNGDALIRRHTDSYRAYFDRTDLWLGDANEDERAAALPTDERLKRAGQGVWDTGLAELYFHYAKYLLISSSRPGTQAANLQGIWNHHLTPPWRSNYTININTQMNYWPAEALGLHELAEPLYDLIGELSVKGRETARIHYGARGWSSHHNTDIWRRSNPVSGSASWAFWPMSAGWLCRHLWERYLYGGDKTELGERFYPIMKDSARFALDWLVPDGSGRLVTSPASTPENLFLDERGRQCSLSVGTTMDLSILSELLRSVLDASVELGVDEAWRPELQDALDRIEPYRIGTKGQLLEWSEEFEEESPGHRHFSHLYGMYPAEQIDVVRTPELSAAVRRSLELRLAAGSGHTGWSCAWLVNLWARLGNGDEAHRYIAQLLAKSTYPNLLDAHPPFQIDGNFGGAAGIAEMLLQSHAGELRILPALPAAWPDGSVRGLRARGGYVVDIDWQDGDWTEVRIAAERDGYCAVRLEAAEAVAIADEDGRAVPFETEEGRLVFLAVAGQAFKLSNAASGS</sequence>
<dbReference type="PANTHER" id="PTHR31084:SF0">
    <property type="entry name" value="ALPHA-L-FUCOSIDASE 2"/>
    <property type="match status" value="1"/>
</dbReference>
<dbReference type="InterPro" id="IPR049053">
    <property type="entry name" value="AFCA-like_C"/>
</dbReference>
<reference evidence="4" key="1">
    <citation type="submission" date="2023-04" db="EMBL/GenBank/DDBJ databases">
        <title>Comparative genomic analysis of Cohnella hashimotonis sp. nov., isolated from the International Space Station.</title>
        <authorList>
            <person name="Venkateswaran K."/>
            <person name="Simpson A."/>
        </authorList>
    </citation>
    <scope>NUCLEOTIDE SEQUENCE</scope>
    <source>
        <strain evidence="4">F6_2S_P_1</strain>
    </source>
</reference>
<feature type="domain" description="Alpha fucosidase A-like C-terminal" evidence="2">
    <location>
        <begin position="691"/>
        <end position="785"/>
    </location>
</feature>
<dbReference type="InterPro" id="IPR016518">
    <property type="entry name" value="Alpha-L-fucosidase"/>
</dbReference>
<dbReference type="EMBL" id="JAGRPV010000001">
    <property type="protein sequence ID" value="MDI4646813.1"/>
    <property type="molecule type" value="Genomic_DNA"/>
</dbReference>
<feature type="domain" description="Glycosyl hydrolase family 95 N-terminal" evidence="1">
    <location>
        <begin position="12"/>
        <end position="255"/>
    </location>
</feature>
<comment type="caution">
    <text evidence="4">The sequence shown here is derived from an EMBL/GenBank/DDBJ whole genome shotgun (WGS) entry which is preliminary data.</text>
</comment>
<evidence type="ECO:0000313" key="5">
    <source>
        <dbReference type="Proteomes" id="UP001161691"/>
    </source>
</evidence>
<accession>A0ABT6TIZ1</accession>
<evidence type="ECO:0000259" key="1">
    <source>
        <dbReference type="Pfam" id="PF14498"/>
    </source>
</evidence>
<dbReference type="InterPro" id="IPR008928">
    <property type="entry name" value="6-hairpin_glycosidase_sf"/>
</dbReference>
<evidence type="ECO:0000259" key="2">
    <source>
        <dbReference type="Pfam" id="PF21307"/>
    </source>
</evidence>
<dbReference type="SUPFAM" id="SSF48208">
    <property type="entry name" value="Six-hairpin glycosidases"/>
    <property type="match status" value="1"/>
</dbReference>
<gene>
    <name evidence="4" type="ORF">KB449_17685</name>
</gene>
<dbReference type="PANTHER" id="PTHR31084">
    <property type="entry name" value="ALPHA-L-FUCOSIDASE 2"/>
    <property type="match status" value="1"/>
</dbReference>
<dbReference type="PIRSF" id="PIRSF007663">
    <property type="entry name" value="UCP007663"/>
    <property type="match status" value="1"/>
</dbReference>
<keyword evidence="5" id="KW-1185">Reference proteome</keyword>
<dbReference type="RefSeq" id="WP_282909629.1">
    <property type="nucleotide sequence ID" value="NZ_JAGRPV010000001.1"/>
</dbReference>
<proteinExistence type="predicted"/>
<feature type="domain" description="Glycosyl hydrolase family 95 catalytic" evidence="3">
    <location>
        <begin position="283"/>
        <end position="689"/>
    </location>
</feature>
<dbReference type="Pfam" id="PF22124">
    <property type="entry name" value="Glyco_hydro_95_cat"/>
    <property type="match status" value="1"/>
</dbReference>
<dbReference type="InterPro" id="IPR027414">
    <property type="entry name" value="GH95_N_dom"/>
</dbReference>
<dbReference type="Gene3D" id="2.70.98.50">
    <property type="entry name" value="putative glycoside hydrolase family protein from bacillus halodurans"/>
    <property type="match status" value="1"/>
</dbReference>
<dbReference type="InterPro" id="IPR054363">
    <property type="entry name" value="GH95_cat"/>
</dbReference>
<keyword evidence="4" id="KW-0378">Hydrolase</keyword>
<name>A0ABT6TIZ1_9BACL</name>
<dbReference type="GO" id="GO:0016787">
    <property type="term" value="F:hydrolase activity"/>
    <property type="evidence" value="ECO:0007669"/>
    <property type="project" value="UniProtKB-KW"/>
</dbReference>
<dbReference type="Gene3D" id="2.60.40.1180">
    <property type="entry name" value="Golgi alpha-mannosidase II"/>
    <property type="match status" value="1"/>
</dbReference>
<dbReference type="Proteomes" id="UP001161691">
    <property type="component" value="Unassembled WGS sequence"/>
</dbReference>
<organism evidence="4 5">
    <name type="scientific">Cohnella hashimotonis</name>
    <dbReference type="NCBI Taxonomy" id="2826895"/>
    <lineage>
        <taxon>Bacteria</taxon>
        <taxon>Bacillati</taxon>
        <taxon>Bacillota</taxon>
        <taxon>Bacilli</taxon>
        <taxon>Bacillales</taxon>
        <taxon>Paenibacillaceae</taxon>
        <taxon>Cohnella</taxon>
    </lineage>
</organism>
<dbReference type="Pfam" id="PF21307">
    <property type="entry name" value="Glyco_hydro_95_C"/>
    <property type="match status" value="1"/>
</dbReference>
<evidence type="ECO:0000313" key="4">
    <source>
        <dbReference type="EMBL" id="MDI4646813.1"/>
    </source>
</evidence>